<feature type="region of interest" description="Disordered" evidence="5">
    <location>
        <begin position="1658"/>
        <end position="1721"/>
    </location>
</feature>
<dbReference type="OrthoDB" id="10260897at2759"/>
<dbReference type="Pfam" id="PF08142">
    <property type="entry name" value="AARP2CN"/>
    <property type="match status" value="1"/>
</dbReference>
<evidence type="ECO:0000256" key="1">
    <source>
        <dbReference type="ARBA" id="ARBA00008061"/>
    </source>
</evidence>
<dbReference type="EMBL" id="LCWF01000185">
    <property type="protein sequence ID" value="KKY15531.1"/>
    <property type="molecule type" value="Genomic_DNA"/>
</dbReference>
<feature type="compositionally biased region" description="Low complexity" evidence="5">
    <location>
        <begin position="920"/>
        <end position="930"/>
    </location>
</feature>
<evidence type="ECO:0000259" key="6">
    <source>
        <dbReference type="SMART" id="SM00642"/>
    </source>
</evidence>
<keyword evidence="3" id="KW-0326">Glycosidase</keyword>
<dbReference type="Pfam" id="PF00128">
    <property type="entry name" value="Alpha-amylase"/>
    <property type="match status" value="1"/>
</dbReference>
<comment type="caution">
    <text evidence="9">The sequence shown here is derived from an EMBL/GenBank/DDBJ whole genome shotgun (WGS) entry which is preliminary data.</text>
</comment>
<dbReference type="Pfam" id="PF04950">
    <property type="entry name" value="RIBIOP_C"/>
    <property type="match status" value="1"/>
</dbReference>
<dbReference type="GO" id="GO:0090599">
    <property type="term" value="F:alpha-glucosidase activity"/>
    <property type="evidence" value="ECO:0007669"/>
    <property type="project" value="UniProtKB-ARBA"/>
</dbReference>
<feature type="region of interest" description="Disordered" evidence="5">
    <location>
        <begin position="1543"/>
        <end position="1564"/>
    </location>
</feature>
<evidence type="ECO:0000313" key="9">
    <source>
        <dbReference type="EMBL" id="KKY15531.1"/>
    </source>
</evidence>
<feature type="domain" description="AARP2CN" evidence="7">
    <location>
        <begin position="759"/>
        <end position="827"/>
    </location>
</feature>
<dbReference type="SUPFAM" id="SSF52540">
    <property type="entry name" value="P-loop containing nucleoside triphosphate hydrolases"/>
    <property type="match status" value="1"/>
</dbReference>
<dbReference type="Proteomes" id="UP000053317">
    <property type="component" value="Unassembled WGS sequence"/>
</dbReference>
<dbReference type="GO" id="GO:0005634">
    <property type="term" value="C:nucleus"/>
    <property type="evidence" value="ECO:0007669"/>
    <property type="project" value="InterPro"/>
</dbReference>
<dbReference type="FunFam" id="3.90.400.10:FF:000002">
    <property type="entry name" value="Sucrose isomerase"/>
    <property type="match status" value="1"/>
</dbReference>
<feature type="compositionally biased region" description="Acidic residues" evidence="5">
    <location>
        <begin position="950"/>
        <end position="977"/>
    </location>
</feature>
<dbReference type="FunFam" id="3.20.20.80:FF:000087">
    <property type="entry name" value="Oligo-1,6-glucosidase IMA1"/>
    <property type="match status" value="1"/>
</dbReference>
<dbReference type="Gene3D" id="3.90.400.10">
    <property type="entry name" value="Oligo-1,6-glucosidase, Domain 2"/>
    <property type="match status" value="1"/>
</dbReference>
<keyword evidence="2" id="KW-0378">Hydrolase</keyword>
<evidence type="ECO:0000256" key="2">
    <source>
        <dbReference type="ARBA" id="ARBA00022801"/>
    </source>
</evidence>
<accession>A0A0G2DZG8</accession>
<dbReference type="GO" id="GO:0003924">
    <property type="term" value="F:GTPase activity"/>
    <property type="evidence" value="ECO:0007669"/>
    <property type="project" value="TreeGrafter"/>
</dbReference>
<dbReference type="SMART" id="SM01362">
    <property type="entry name" value="DUF663"/>
    <property type="match status" value="1"/>
</dbReference>
<dbReference type="InterPro" id="IPR006047">
    <property type="entry name" value="GH13_cat_dom"/>
</dbReference>
<feature type="domain" description="Ribosome biogenesis protein BMS1/TSR1 C-terminal" evidence="8">
    <location>
        <begin position="1206"/>
        <end position="1523"/>
    </location>
</feature>
<comment type="similarity">
    <text evidence="1">Belongs to the glycosyl hydrolase 13 family.</text>
</comment>
<dbReference type="InterPro" id="IPR039761">
    <property type="entry name" value="Bms1/Tsr1"/>
</dbReference>
<keyword evidence="10" id="KW-1185">Reference proteome</keyword>
<feature type="region of interest" description="Disordered" evidence="5">
    <location>
        <begin position="1097"/>
        <end position="1135"/>
    </location>
</feature>
<name>A0A0G2DZG8_PHACM</name>
<evidence type="ECO:0000256" key="4">
    <source>
        <dbReference type="ARBA" id="ARBA00026248"/>
    </source>
</evidence>
<dbReference type="InterPro" id="IPR045857">
    <property type="entry name" value="O16G_dom_2"/>
</dbReference>
<feature type="compositionally biased region" description="Basic and acidic residues" evidence="5">
    <location>
        <begin position="1659"/>
        <end position="1702"/>
    </location>
</feature>
<dbReference type="GO" id="GO:0000023">
    <property type="term" value="P:maltose metabolic process"/>
    <property type="evidence" value="ECO:0007669"/>
    <property type="project" value="UniProtKB-KW"/>
</dbReference>
<sequence>MASLPRNWWRTGTCYQIWPASYKDSNGDGLGDFQGIISTLDYLQDLGVDIIWISPIFASPQIDMGYDISDYEAVDPRYGTMEDMDKLIQAVHEKGMRLILDLVINHTSDQHAWFVESKKSKNNLKSDWYIWRDPKYDSLGHRQPPNNWGCFFGGTAWEYVPSRDQYYLHLFAKEQPDINWESGEARKAIRESAIEFWLKKGIDGFRVDTGNLYSKDQDFPDAEVTELSSPYQDPRPFVVNGPRIHEYIREMRHLAFDKYGDVMLVGECGSTPASEAVRYVSASSHEYSMIIDFDLVSLGGTLSPDKHDLQPHTLSEFKCALSKPQTLNISIPAFAERDAWPTVFLENHDCSRSINRFTPGSLPEYRAPAAKLLATLVTTLTGTLFIYQGQEIGMTNVPASWPETELRDISALNYLTSLKERFPNDAEIYKKGLLGLNAVGRDNARTPIQWTSQPPFAGFISPRAMESKPDAKPWMRVNDNFKEVNVEMSIQDPNSVLNYWRYMLKLRKKWQDVLNFGEYVEFGHEDPALYVYIKRTETDEAGGAVTAVIALNFSNQGKTWRVYWQEFKDSLGLFKGEIKVKKLISNLDDLATVDFDGKEKDDDETEVHTHLRPWEAIKAEGEEEGEIQRWFVKFVTSHIANPGKLAKQGARSHDIKEKRLHVPLVDRLPEEAPPLVVAVVGPPGVGKTTLIKSLIRRYTKQTLSSPKGPLTVVTSKRRRLTFLECPSHSLSAMIDISKIADIVLLMIDGNYGFEMETMEFLNALSSADRFLDITPPTAIEENPKCDRTVALYGYLRGTNFPAVDARVHVPGVGDLRVSHVEALPDPCPTPFMDQAMAQATGKKGRRRLGEKQKILFAPMSDVGGVLVDKDAVYIDIKSSTFDRDAEDVEDRGFGEQMMLGLQSERRLLGEANDGVRLFQGGNTVNGTNTGLDATGDEGRKQKRHARLSEADQDDEADDDEGSEDGDEPGSESDDENDLGAPRQFSSWNKENEDEVDGDGELAFADSDSDLGSVSSVDNQEFDREDDLDENGESDEGEFDDDDDKEEDNDDDGGLRWKERMADNVKRLNAIKIAYRAVDLSRMMYDDTLSAADVVRRWKGQDSTSMDGAADSDEEDDFFKKTGDEDQQDGEDRTIPIYNYEELARKWQDIDEIESLRRRFAKTSVREGEDGSDDSAGSDGSDEFGFDDEDDDSEGDGEFEDLETGEKVENEPNDEKINLAAEREANARRKEELKLRFEEEDREGFGKRPELKDGNAEAEQEFGEDDWYDAQKAALQKQADINNMELSTLDPAARARASGFRAGTYARIVLENVPYEFSRLFSPMYPVIIGGLAPTEERFGYVQVRIKRHRWHKKILKTNDPLIFSLGWRRFQSLPIYSISDSRTRNRMLKYTPEHMHCFGTFWGPLVAPNTGFCAVQSFNNSNPGFRIAATGTVLNVDSNTEIVKKLKLTGYPYKIFRNTAFIKDMFSTSLEIAKFEGASIRTVSGIRGQIKRALAKPEGHFRATFEDKILMSDIVFLRAWYPVKPHRFYNPVTDLLDVDPEAATNEEGEGQDSQATSKQDKSSWAAMRLTGQIRRELGIPTPLQKDSKYTPVVRPTRHFNPLRVPRQLAANLPFKSQITTMKPHSKIKGNQTYLQKRAVVVRGEEKKARDLMQKLQTMRNEKVAKRAAKKEEKRAEYRKKVAENEGKREEREKRERDDYWRREGRKRKGDSQGGGAKRLKT</sequence>
<feature type="region of interest" description="Disordered" evidence="5">
    <location>
        <begin position="916"/>
        <end position="1058"/>
    </location>
</feature>
<dbReference type="SMART" id="SM00642">
    <property type="entry name" value="Aamy"/>
    <property type="match status" value="1"/>
</dbReference>
<organism evidence="9 10">
    <name type="scientific">Phaeomoniella chlamydospora</name>
    <name type="common">Phaeoacremonium chlamydosporum</name>
    <dbReference type="NCBI Taxonomy" id="158046"/>
    <lineage>
        <taxon>Eukaryota</taxon>
        <taxon>Fungi</taxon>
        <taxon>Dikarya</taxon>
        <taxon>Ascomycota</taxon>
        <taxon>Pezizomycotina</taxon>
        <taxon>Eurotiomycetes</taxon>
        <taxon>Chaetothyriomycetidae</taxon>
        <taxon>Phaeomoniellales</taxon>
        <taxon>Phaeomoniellaceae</taxon>
        <taxon>Phaeomoniella</taxon>
    </lineage>
</organism>
<evidence type="ECO:0000256" key="3">
    <source>
        <dbReference type="ARBA" id="ARBA00023295"/>
    </source>
</evidence>
<dbReference type="GO" id="GO:0034511">
    <property type="term" value="F:U3 snoRNA binding"/>
    <property type="evidence" value="ECO:0007669"/>
    <property type="project" value="TreeGrafter"/>
</dbReference>
<dbReference type="GO" id="GO:0005525">
    <property type="term" value="F:GTP binding"/>
    <property type="evidence" value="ECO:0007669"/>
    <property type="project" value="TreeGrafter"/>
</dbReference>
<dbReference type="GO" id="GO:0016052">
    <property type="term" value="P:carbohydrate catabolic process"/>
    <property type="evidence" value="ECO:0007669"/>
    <property type="project" value="UniProtKB-ARBA"/>
</dbReference>
<feature type="domain" description="Glycosyl hydrolase family 13 catalytic" evidence="6">
    <location>
        <begin position="16"/>
        <end position="445"/>
    </location>
</feature>
<dbReference type="InterPro" id="IPR017853">
    <property type="entry name" value="GH"/>
</dbReference>
<dbReference type="SUPFAM" id="SSF51445">
    <property type="entry name" value="(Trans)glycosidases"/>
    <property type="match status" value="1"/>
</dbReference>
<proteinExistence type="inferred from homology"/>
<feature type="compositionally biased region" description="Basic and acidic residues" evidence="5">
    <location>
        <begin position="1117"/>
        <end position="1133"/>
    </location>
</feature>
<dbReference type="CDD" id="cd11333">
    <property type="entry name" value="AmyAc_SI_OligoGlu_DGase"/>
    <property type="match status" value="1"/>
</dbReference>
<dbReference type="SMART" id="SM00785">
    <property type="entry name" value="AARP2CN"/>
    <property type="match status" value="1"/>
</dbReference>
<dbReference type="InterPro" id="IPR027417">
    <property type="entry name" value="P-loop_NTPase"/>
</dbReference>
<feature type="compositionally biased region" description="Basic and acidic residues" evidence="5">
    <location>
        <begin position="1203"/>
        <end position="1254"/>
    </location>
</feature>
<feature type="compositionally biased region" description="Acidic residues" evidence="5">
    <location>
        <begin position="1022"/>
        <end position="1051"/>
    </location>
</feature>
<dbReference type="FunFam" id="3.20.20.80:FF:000064">
    <property type="entry name" value="Oligo-1,6-glucosidase"/>
    <property type="match status" value="1"/>
</dbReference>
<protein>
    <submittedName>
        <fullName evidence="9">Putative ribosome biogenesis protein bms1</fullName>
    </submittedName>
</protein>
<reference evidence="9 10" key="2">
    <citation type="submission" date="2015-05" db="EMBL/GenBank/DDBJ databases">
        <authorList>
            <person name="Morales-Cruz A."/>
            <person name="Amrine K.C."/>
            <person name="Cantu D."/>
        </authorList>
    </citation>
    <scope>NUCLEOTIDE SEQUENCE [LARGE SCALE GENOMIC DNA]</scope>
    <source>
        <strain evidence="9">UCRPC4</strain>
    </source>
</reference>
<evidence type="ECO:0000259" key="7">
    <source>
        <dbReference type="SMART" id="SM00785"/>
    </source>
</evidence>
<dbReference type="Gene3D" id="3.20.20.80">
    <property type="entry name" value="Glycosidases"/>
    <property type="match status" value="1"/>
</dbReference>
<dbReference type="Gene3D" id="3.40.50.300">
    <property type="entry name" value="P-loop containing nucleotide triphosphate hydrolases"/>
    <property type="match status" value="1"/>
</dbReference>
<dbReference type="InterPro" id="IPR007034">
    <property type="entry name" value="BMS1_TSR1_C"/>
</dbReference>
<evidence type="ECO:0000259" key="8">
    <source>
        <dbReference type="SMART" id="SM01362"/>
    </source>
</evidence>
<feature type="compositionally biased region" description="Acidic residues" evidence="5">
    <location>
        <begin position="1179"/>
        <end position="1202"/>
    </location>
</feature>
<feature type="compositionally biased region" description="Gly residues" evidence="5">
    <location>
        <begin position="1711"/>
        <end position="1721"/>
    </location>
</feature>
<evidence type="ECO:0000256" key="5">
    <source>
        <dbReference type="SAM" id="MobiDB-lite"/>
    </source>
</evidence>
<keyword evidence="4" id="KW-0462">Maltose metabolism</keyword>
<feature type="region of interest" description="Disordered" evidence="5">
    <location>
        <begin position="1161"/>
        <end position="1261"/>
    </location>
</feature>
<dbReference type="GO" id="GO:0000479">
    <property type="term" value="P:endonucleolytic cleavage of tricistronic rRNA transcript (SSU-rRNA, 5.8S rRNA, LSU-rRNA)"/>
    <property type="evidence" value="ECO:0007669"/>
    <property type="project" value="TreeGrafter"/>
</dbReference>
<dbReference type="PANTHER" id="PTHR12858">
    <property type="entry name" value="RIBOSOME BIOGENESIS PROTEIN"/>
    <property type="match status" value="1"/>
</dbReference>
<dbReference type="GO" id="GO:0030686">
    <property type="term" value="C:90S preribosome"/>
    <property type="evidence" value="ECO:0007669"/>
    <property type="project" value="TreeGrafter"/>
</dbReference>
<dbReference type="GO" id="GO:0000462">
    <property type="term" value="P:maturation of SSU-rRNA from tricistronic rRNA transcript (SSU-rRNA, 5.8S rRNA, LSU-rRNA)"/>
    <property type="evidence" value="ECO:0007669"/>
    <property type="project" value="TreeGrafter"/>
</dbReference>
<evidence type="ECO:0000313" key="10">
    <source>
        <dbReference type="Proteomes" id="UP000053317"/>
    </source>
</evidence>
<dbReference type="InterPro" id="IPR012948">
    <property type="entry name" value="AARP2CN"/>
</dbReference>
<gene>
    <name evidence="9" type="ORF">UCRPC4_g06334</name>
</gene>
<reference evidence="9 10" key="1">
    <citation type="submission" date="2015-05" db="EMBL/GenBank/DDBJ databases">
        <title>Distinctive expansion of gene families associated with plant cell wall degradation and secondary metabolism in the genomes of grapevine trunk pathogens.</title>
        <authorList>
            <person name="Lawrence D.P."/>
            <person name="Travadon R."/>
            <person name="Rolshausen P.E."/>
            <person name="Baumgartner K."/>
        </authorList>
    </citation>
    <scope>NUCLEOTIDE SEQUENCE [LARGE SCALE GENOMIC DNA]</scope>
    <source>
        <strain evidence="9">UCRPC4</strain>
    </source>
</reference>
<dbReference type="PANTHER" id="PTHR12858:SF2">
    <property type="entry name" value="RIBOSOME BIOGENESIS PROTEIN BMS1 HOMOLOG"/>
    <property type="match status" value="1"/>
</dbReference>